<dbReference type="PANTHER" id="PTHR47377">
    <property type="entry name" value="RHODANESE-LIKE DOMAIN-CONTAINING PROTEIN 4, CHLOROPLASTIC"/>
    <property type="match status" value="1"/>
</dbReference>
<dbReference type="SUPFAM" id="SSF52821">
    <property type="entry name" value="Rhodanese/Cell cycle control phosphatase"/>
    <property type="match status" value="1"/>
</dbReference>
<dbReference type="RefSeq" id="WP_266336824.1">
    <property type="nucleotide sequence ID" value="NZ_JAPKNK010000001.1"/>
</dbReference>
<name>A0A9X3DYS4_9HYPH</name>
<evidence type="ECO:0000259" key="1">
    <source>
        <dbReference type="PROSITE" id="PS50206"/>
    </source>
</evidence>
<gene>
    <name evidence="2" type="ORF">OSH07_01435</name>
</gene>
<dbReference type="EMBL" id="JAPKNK010000001">
    <property type="protein sequence ID" value="MCX5567848.1"/>
    <property type="molecule type" value="Genomic_DNA"/>
</dbReference>
<dbReference type="Pfam" id="PF00581">
    <property type="entry name" value="Rhodanese"/>
    <property type="match status" value="1"/>
</dbReference>
<dbReference type="PANTHER" id="PTHR47377:SF1">
    <property type="entry name" value="RHODANESE-LIKE DOMAIN-CONTAINING PROTEIN 4, CHLOROPLASTIC"/>
    <property type="match status" value="1"/>
</dbReference>
<keyword evidence="3" id="KW-1185">Reference proteome</keyword>
<dbReference type="AlphaFoldDB" id="A0A9X3DYS4"/>
<reference evidence="2" key="1">
    <citation type="submission" date="2022-11" db="EMBL/GenBank/DDBJ databases">
        <title>Biodiversity and phylogenetic relationships of bacteria.</title>
        <authorList>
            <person name="Machado R.A.R."/>
            <person name="Bhat A."/>
            <person name="Loulou A."/>
            <person name="Kallel S."/>
        </authorList>
    </citation>
    <scope>NUCLEOTIDE SEQUENCE</scope>
    <source>
        <strain evidence="2">K-TC2</strain>
    </source>
</reference>
<dbReference type="PROSITE" id="PS50206">
    <property type="entry name" value="RHODANESE_3"/>
    <property type="match status" value="1"/>
</dbReference>
<proteinExistence type="predicted"/>
<dbReference type="SMART" id="SM00450">
    <property type="entry name" value="RHOD"/>
    <property type="match status" value="1"/>
</dbReference>
<dbReference type="InterPro" id="IPR001763">
    <property type="entry name" value="Rhodanese-like_dom"/>
</dbReference>
<comment type="caution">
    <text evidence="2">The sequence shown here is derived from an EMBL/GenBank/DDBJ whole genome shotgun (WGS) entry which is preliminary data.</text>
</comment>
<organism evidence="2 3">
    <name type="scientific">Kaistia nematophila</name>
    <dbReference type="NCBI Taxonomy" id="2994654"/>
    <lineage>
        <taxon>Bacteria</taxon>
        <taxon>Pseudomonadati</taxon>
        <taxon>Pseudomonadota</taxon>
        <taxon>Alphaproteobacteria</taxon>
        <taxon>Hyphomicrobiales</taxon>
        <taxon>Kaistiaceae</taxon>
        <taxon>Kaistia</taxon>
    </lineage>
</organism>
<feature type="domain" description="Rhodanese" evidence="1">
    <location>
        <begin position="24"/>
        <end position="134"/>
    </location>
</feature>
<accession>A0A9X3DYS4</accession>
<evidence type="ECO:0000313" key="3">
    <source>
        <dbReference type="Proteomes" id="UP001144805"/>
    </source>
</evidence>
<dbReference type="InterPro" id="IPR036873">
    <property type="entry name" value="Rhodanese-like_dom_sf"/>
</dbReference>
<dbReference type="Proteomes" id="UP001144805">
    <property type="component" value="Unassembled WGS sequence"/>
</dbReference>
<dbReference type="InterPro" id="IPR044240">
    <property type="entry name" value="STR4-like"/>
</dbReference>
<protein>
    <submittedName>
        <fullName evidence="2">Rhodanese-like domain-containing protein</fullName>
    </submittedName>
</protein>
<dbReference type="Gene3D" id="3.40.250.10">
    <property type="entry name" value="Rhodanese-like domain"/>
    <property type="match status" value="1"/>
</dbReference>
<sequence length="148" mass="15832">MSRSPAGSFAGDVSADEAWEGLSSEPQSMLIDVRTRAEWAYVGIVDLSAIGKETLLVEWQSYPTMAVNADFAEVLAAELDRRGVGRETALYFLCRSGARSLAAANALADAGYDRCFNIAGGFEGPLDEGRHRGSVDGWKAAGLPWVQS</sequence>
<evidence type="ECO:0000313" key="2">
    <source>
        <dbReference type="EMBL" id="MCX5567848.1"/>
    </source>
</evidence>